<dbReference type="Gene3D" id="3.20.20.70">
    <property type="entry name" value="Aldolase class I"/>
    <property type="match status" value="1"/>
</dbReference>
<sequence length="138" mass="14243">MLFVDAPAATVQEFAALDPKAWLQFHGDEDAEFCASFGRPYLKALRPQSAADFDAACAAHPAAEAIILDGGGGSGEAFDWSLVPPPAGRPKPLMLAGGISPANAAAAVARTRPDWIDVSSGVCADGEPRRKDPAKLAA</sequence>
<dbReference type="EMBL" id="JADHEI010000050">
    <property type="protein sequence ID" value="MBF2735684.1"/>
    <property type="molecule type" value="Genomic_DNA"/>
</dbReference>
<dbReference type="HAMAP" id="MF_00135">
    <property type="entry name" value="PRAI"/>
    <property type="match status" value="1"/>
</dbReference>
<feature type="non-terminal residue" evidence="10">
    <location>
        <position position="138"/>
    </location>
</feature>
<evidence type="ECO:0000313" key="11">
    <source>
        <dbReference type="Proteomes" id="UP000604381"/>
    </source>
</evidence>
<dbReference type="InterPro" id="IPR013785">
    <property type="entry name" value="Aldolase_TIM"/>
</dbReference>
<evidence type="ECO:0000256" key="1">
    <source>
        <dbReference type="ARBA" id="ARBA00001164"/>
    </source>
</evidence>
<gene>
    <name evidence="10" type="ORF">ISN26_06385</name>
</gene>
<dbReference type="PANTHER" id="PTHR42894">
    <property type="entry name" value="N-(5'-PHOSPHORIBOSYL)ANTHRANILATE ISOMERASE"/>
    <property type="match status" value="1"/>
</dbReference>
<dbReference type="InterPro" id="IPR044643">
    <property type="entry name" value="TrpF_fam"/>
</dbReference>
<comment type="caution">
    <text evidence="10">The sequence shown here is derived from an EMBL/GenBank/DDBJ whole genome shotgun (WGS) entry which is preliminary data.</text>
</comment>
<feature type="domain" description="N-(5'phosphoribosyl) anthranilate isomerase (PRAI)" evidence="9">
    <location>
        <begin position="3"/>
        <end position="135"/>
    </location>
</feature>
<evidence type="ECO:0000256" key="5">
    <source>
        <dbReference type="ARBA" id="ARBA00022605"/>
    </source>
</evidence>
<protein>
    <recommendedName>
        <fullName evidence="4">N-(5'-phosphoribosyl)anthranilate isomerase</fullName>
        <ecNumber evidence="3">5.3.1.24</ecNumber>
    </recommendedName>
</protein>
<evidence type="ECO:0000256" key="4">
    <source>
        <dbReference type="ARBA" id="ARBA00022272"/>
    </source>
</evidence>
<proteinExistence type="inferred from homology"/>
<dbReference type="AlphaFoldDB" id="A0A930XYG2"/>
<dbReference type="SUPFAM" id="SSF51366">
    <property type="entry name" value="Ribulose-phoshate binding barrel"/>
    <property type="match status" value="1"/>
</dbReference>
<evidence type="ECO:0000256" key="6">
    <source>
        <dbReference type="ARBA" id="ARBA00022822"/>
    </source>
</evidence>
<dbReference type="GO" id="GO:0000162">
    <property type="term" value="P:L-tryptophan biosynthetic process"/>
    <property type="evidence" value="ECO:0007669"/>
    <property type="project" value="UniProtKB-KW"/>
</dbReference>
<keyword evidence="5" id="KW-0028">Amino-acid biosynthesis</keyword>
<organism evidence="10 11">
    <name type="scientific">Candidatus Amphirhobacter heronislandensis</name>
    <dbReference type="NCBI Taxonomy" id="1732024"/>
    <lineage>
        <taxon>Bacteria</taxon>
        <taxon>Pseudomonadati</taxon>
        <taxon>Pseudomonadota</taxon>
        <taxon>Gammaproteobacteria</taxon>
        <taxon>Candidatus Tethybacterales</taxon>
        <taxon>Candidatus Tethybacteraceae</taxon>
        <taxon>Candidatus Amphirhobacter</taxon>
    </lineage>
</organism>
<evidence type="ECO:0000313" key="10">
    <source>
        <dbReference type="EMBL" id="MBF2735684.1"/>
    </source>
</evidence>
<keyword evidence="7" id="KW-0057">Aromatic amino acid biosynthesis</keyword>
<comment type="catalytic activity">
    <reaction evidence="1">
        <text>N-(5-phospho-beta-D-ribosyl)anthranilate = 1-(2-carboxyphenylamino)-1-deoxy-D-ribulose 5-phosphate</text>
        <dbReference type="Rhea" id="RHEA:21540"/>
        <dbReference type="ChEBI" id="CHEBI:18277"/>
        <dbReference type="ChEBI" id="CHEBI:58613"/>
        <dbReference type="EC" id="5.3.1.24"/>
    </reaction>
</comment>
<dbReference type="InterPro" id="IPR001240">
    <property type="entry name" value="PRAI_dom"/>
</dbReference>
<dbReference type="Proteomes" id="UP000604381">
    <property type="component" value="Unassembled WGS sequence"/>
</dbReference>
<accession>A0A930XYG2</accession>
<evidence type="ECO:0000256" key="8">
    <source>
        <dbReference type="ARBA" id="ARBA00023235"/>
    </source>
</evidence>
<evidence type="ECO:0000256" key="3">
    <source>
        <dbReference type="ARBA" id="ARBA00012572"/>
    </source>
</evidence>
<reference evidence="10" key="1">
    <citation type="submission" date="2020-10" db="EMBL/GenBank/DDBJ databases">
        <title>An improved Amphimedon queenslandica hologenome assembly reveals how three proteobacterial symbionts can extend the metabolic phenotypic of their marine sponge host.</title>
        <authorList>
            <person name="Degnan B."/>
            <person name="Degnan S."/>
            <person name="Xiang X."/>
        </authorList>
    </citation>
    <scope>NUCLEOTIDE SEQUENCE</scope>
    <source>
        <strain evidence="10">AqS2</strain>
    </source>
</reference>
<comment type="pathway">
    <text evidence="2">Amino-acid biosynthesis; L-tryptophan biosynthesis; L-tryptophan from chorismate: step 3/5.</text>
</comment>
<name>A0A930XYG2_9GAMM</name>
<keyword evidence="11" id="KW-1185">Reference proteome</keyword>
<keyword evidence="6" id="KW-0822">Tryptophan biosynthesis</keyword>
<dbReference type="InterPro" id="IPR011060">
    <property type="entry name" value="RibuloseP-bd_barrel"/>
</dbReference>
<dbReference type="GO" id="GO:0004640">
    <property type="term" value="F:phosphoribosylanthranilate isomerase activity"/>
    <property type="evidence" value="ECO:0007669"/>
    <property type="project" value="UniProtKB-EC"/>
</dbReference>
<dbReference type="EC" id="5.3.1.24" evidence="3"/>
<evidence type="ECO:0000256" key="7">
    <source>
        <dbReference type="ARBA" id="ARBA00023141"/>
    </source>
</evidence>
<evidence type="ECO:0000256" key="2">
    <source>
        <dbReference type="ARBA" id="ARBA00004664"/>
    </source>
</evidence>
<keyword evidence="8 10" id="KW-0413">Isomerase</keyword>
<dbReference type="Pfam" id="PF00697">
    <property type="entry name" value="PRAI"/>
    <property type="match status" value="1"/>
</dbReference>
<evidence type="ECO:0000259" key="9">
    <source>
        <dbReference type="Pfam" id="PF00697"/>
    </source>
</evidence>
<dbReference type="PANTHER" id="PTHR42894:SF1">
    <property type="entry name" value="N-(5'-PHOSPHORIBOSYL)ANTHRANILATE ISOMERASE"/>
    <property type="match status" value="1"/>
</dbReference>